<gene>
    <name evidence="2" type="ORF">ASEP1449_LOCUS6637</name>
</gene>
<feature type="compositionally biased region" description="Polar residues" evidence="1">
    <location>
        <begin position="460"/>
        <end position="469"/>
    </location>
</feature>
<dbReference type="Gene3D" id="3.30.710.10">
    <property type="entry name" value="Potassium Channel Kv1.1, Chain A"/>
    <property type="match status" value="1"/>
</dbReference>
<dbReference type="AlphaFoldDB" id="A0A7S2XPQ0"/>
<feature type="region of interest" description="Disordered" evidence="1">
    <location>
        <begin position="457"/>
        <end position="484"/>
    </location>
</feature>
<evidence type="ECO:0000256" key="1">
    <source>
        <dbReference type="SAM" id="MobiDB-lite"/>
    </source>
</evidence>
<dbReference type="CDD" id="cd18186">
    <property type="entry name" value="BTB_POZ_ZBTB_KLHL-like"/>
    <property type="match status" value="1"/>
</dbReference>
<accession>A0A7S2XPQ0</accession>
<feature type="region of interest" description="Disordered" evidence="1">
    <location>
        <begin position="355"/>
        <end position="396"/>
    </location>
</feature>
<feature type="compositionally biased region" description="Acidic residues" evidence="1">
    <location>
        <begin position="1"/>
        <end position="30"/>
    </location>
</feature>
<feature type="region of interest" description="Disordered" evidence="1">
    <location>
        <begin position="274"/>
        <end position="336"/>
    </location>
</feature>
<feature type="region of interest" description="Disordered" evidence="1">
    <location>
        <begin position="1"/>
        <end position="82"/>
    </location>
</feature>
<evidence type="ECO:0000313" key="2">
    <source>
        <dbReference type="EMBL" id="CAD9814812.1"/>
    </source>
</evidence>
<protein>
    <recommendedName>
        <fullName evidence="3">BTB domain-containing protein</fullName>
    </recommendedName>
</protein>
<feature type="compositionally biased region" description="Acidic residues" evidence="1">
    <location>
        <begin position="324"/>
        <end position="333"/>
    </location>
</feature>
<dbReference type="EMBL" id="HBHQ01009853">
    <property type="protein sequence ID" value="CAD9814812.1"/>
    <property type="molecule type" value="Transcribed_RNA"/>
</dbReference>
<feature type="compositionally biased region" description="Basic and acidic residues" evidence="1">
    <location>
        <begin position="73"/>
        <end position="82"/>
    </location>
</feature>
<name>A0A7S2XPQ0_9STRA</name>
<dbReference type="InterPro" id="IPR011333">
    <property type="entry name" value="SKP1/BTB/POZ_sf"/>
</dbReference>
<feature type="region of interest" description="Disordered" evidence="1">
    <location>
        <begin position="686"/>
        <end position="753"/>
    </location>
</feature>
<reference evidence="2" key="1">
    <citation type="submission" date="2021-01" db="EMBL/GenBank/DDBJ databases">
        <authorList>
            <person name="Corre E."/>
            <person name="Pelletier E."/>
            <person name="Niang G."/>
            <person name="Scheremetjew M."/>
            <person name="Finn R."/>
            <person name="Kale V."/>
            <person name="Holt S."/>
            <person name="Cochrane G."/>
            <person name="Meng A."/>
            <person name="Brown T."/>
            <person name="Cohen L."/>
        </authorList>
    </citation>
    <scope>NUCLEOTIDE SEQUENCE</scope>
    <source>
        <strain evidence="2">CCMP2084</strain>
    </source>
</reference>
<organism evidence="2">
    <name type="scientific">Attheya septentrionalis</name>
    <dbReference type="NCBI Taxonomy" id="420275"/>
    <lineage>
        <taxon>Eukaryota</taxon>
        <taxon>Sar</taxon>
        <taxon>Stramenopiles</taxon>
        <taxon>Ochrophyta</taxon>
        <taxon>Bacillariophyta</taxon>
        <taxon>Coscinodiscophyceae</taxon>
        <taxon>Chaetocerotophycidae</taxon>
        <taxon>Chaetocerotales</taxon>
        <taxon>Attheyaceae</taxon>
        <taxon>Attheya</taxon>
    </lineage>
</organism>
<proteinExistence type="predicted"/>
<evidence type="ECO:0008006" key="3">
    <source>
        <dbReference type="Google" id="ProtNLM"/>
    </source>
</evidence>
<sequence>MNANIEEEGDAEEVEFDPEDDDDDDDDDAPENGAAGRLFGELEELVQQQGAADVAAEQVIDGGMAEPSEESEPSERKRSRDGDLVLLIECAEDLEDLAPGNPITRGGVTVSIGLDKSTTLLAVFRRYCHFVNEQTIPAPHSKSDLRPEDLEFMHCNLLCPNDTAEAAALMKEDTLKVQKSRADEREELKERNRLQRESDKHYFRDLRLLLPDFAGTRFDVMLDCRGKLLDENGLSQEVLRTGVRAHSSLVSKRCKWLGRIIECAREEAGRKTIVNVTDAGRRHSGGNNSNEAGHESQESEVPSVKRGNLDVSAESESIGADSGPSDDDDDDGIADLHYPINRGQIINPEGNAQQVEVRDAEGDANGRPPAAEIENDDDESSMNLHEVSPRDDSNMSSSSFFRGMADYRRSCSPVFSSDNMLWVTLPNHPPEAVRLLLEYCYTNRVVPLGQEAFRIAGQSKGDTSSQDPSTGPVPPFVNNSSGARGWPNSGLPTVSLAVALSGISLAEEAMIPRLSLMCEVAASSLITSQSVLEALSKCTSQQKRTGNGLAILRKAAIKLIFMNGRRGVTELCRTPTFRRGLEDRCDLVVPSLLMGTREVVPSISGDATSTGRGSGKKRDVNDMTKHLFETFDQEDVFSREMERRKGRRERREAKGGGEVGVEGAIIGGEDELVELEAYEALVAPDANTKRQKRTHSSRFGSQQWGPNLPWGSRNVSGGGGRDNFSLIGQHRVGSGRAARRRNKPASAVDETKL</sequence>